<dbReference type="InterPro" id="IPR010982">
    <property type="entry name" value="Lambda_DNA-bd_dom_sf"/>
</dbReference>
<dbReference type="Proteomes" id="UP000006556">
    <property type="component" value="Chromosome"/>
</dbReference>
<keyword evidence="2" id="KW-1185">Reference proteome</keyword>
<gene>
    <name evidence="1" type="ordered locus">PTH_1691</name>
</gene>
<dbReference type="HOGENOM" id="CLU_2357231_0_0_9"/>
<dbReference type="GO" id="GO:0003677">
    <property type="term" value="F:DNA binding"/>
    <property type="evidence" value="ECO:0007669"/>
    <property type="project" value="InterPro"/>
</dbReference>
<name>A5D1K0_PELTS</name>
<accession>A5D1K0</accession>
<dbReference type="KEGG" id="pth:PTH_1691"/>
<protein>
    <recommendedName>
        <fullName evidence="3">HTH cro/C1-type domain-containing protein</fullName>
    </recommendedName>
</protein>
<evidence type="ECO:0008006" key="3">
    <source>
        <dbReference type="Google" id="ProtNLM"/>
    </source>
</evidence>
<sequence length="96" mass="10788">MSADMIFYYRNKKGVGLLKVNVEALKELAFKNGWSVPELAKHIGISYSYLFRVLKGQKKGGSKLFAGLYRLCAEHDLDFSALVFLADTLPADNEKK</sequence>
<proteinExistence type="predicted"/>
<dbReference type="AlphaFoldDB" id="A5D1K0"/>
<dbReference type="SUPFAM" id="SSF47413">
    <property type="entry name" value="lambda repressor-like DNA-binding domains"/>
    <property type="match status" value="1"/>
</dbReference>
<evidence type="ECO:0000313" key="1">
    <source>
        <dbReference type="EMBL" id="BAF59872.1"/>
    </source>
</evidence>
<organism evidence="1 2">
    <name type="scientific">Pelotomaculum thermopropionicum (strain DSM 13744 / JCM 10971 / SI)</name>
    <dbReference type="NCBI Taxonomy" id="370438"/>
    <lineage>
        <taxon>Bacteria</taxon>
        <taxon>Bacillati</taxon>
        <taxon>Bacillota</taxon>
        <taxon>Clostridia</taxon>
        <taxon>Eubacteriales</taxon>
        <taxon>Desulfotomaculaceae</taxon>
        <taxon>Pelotomaculum</taxon>
    </lineage>
</organism>
<reference evidence="2" key="1">
    <citation type="journal article" date="2008" name="Genome Res.">
        <title>The genome of Pelotomaculum thermopropionicum reveals niche-associated evolution in anaerobic microbiota.</title>
        <authorList>
            <person name="Kosaka T."/>
            <person name="Kato S."/>
            <person name="Shimoyama T."/>
            <person name="Ishii S."/>
            <person name="Abe T."/>
            <person name="Watanabe K."/>
        </authorList>
    </citation>
    <scope>NUCLEOTIDE SEQUENCE [LARGE SCALE GENOMIC DNA]</scope>
    <source>
        <strain evidence="2">DSM 13744 / JCM 10971 / SI</strain>
    </source>
</reference>
<dbReference type="EMBL" id="AP009389">
    <property type="protein sequence ID" value="BAF59872.1"/>
    <property type="molecule type" value="Genomic_DNA"/>
</dbReference>
<evidence type="ECO:0000313" key="2">
    <source>
        <dbReference type="Proteomes" id="UP000006556"/>
    </source>
</evidence>